<evidence type="ECO:0000313" key="2">
    <source>
        <dbReference type="Proteomes" id="UP000235220"/>
    </source>
</evidence>
<dbReference type="InterPro" id="IPR013103">
    <property type="entry name" value="RVT_2"/>
</dbReference>
<keyword evidence="2" id="KW-1185">Reference proteome</keyword>
<evidence type="ECO:0000313" key="3">
    <source>
        <dbReference type="RefSeq" id="XP_018824619.2"/>
    </source>
</evidence>
<dbReference type="RefSeq" id="XP_018824619.2">
    <property type="nucleotide sequence ID" value="XM_018969074.2"/>
</dbReference>
<dbReference type="OrthoDB" id="414945at2759"/>
<dbReference type="SUPFAM" id="SSF56672">
    <property type="entry name" value="DNA/RNA polymerases"/>
    <property type="match status" value="1"/>
</dbReference>
<protein>
    <submittedName>
        <fullName evidence="3">Uncharacterized mitochondrial protein AtMg00810-like</fullName>
    </submittedName>
</protein>
<dbReference type="CDD" id="cd09272">
    <property type="entry name" value="RNase_HI_RT_Ty1"/>
    <property type="match status" value="1"/>
</dbReference>
<dbReference type="Pfam" id="PF07727">
    <property type="entry name" value="RVT_2"/>
    <property type="match status" value="1"/>
</dbReference>
<dbReference type="KEGG" id="jre:108994005"/>
<gene>
    <name evidence="3" type="primary">LOC108994005</name>
</gene>
<dbReference type="InterPro" id="IPR043502">
    <property type="entry name" value="DNA/RNA_pol_sf"/>
</dbReference>
<reference evidence="3" key="1">
    <citation type="submission" date="2025-08" db="UniProtKB">
        <authorList>
            <consortium name="RefSeq"/>
        </authorList>
    </citation>
    <scope>IDENTIFICATION</scope>
    <source>
        <tissue evidence="3">Leaves</tissue>
    </source>
</reference>
<dbReference type="Gramene" id="Jr13_22950_p1">
    <property type="protein sequence ID" value="cds.Jr13_22950_p1"/>
    <property type="gene ID" value="Jr13_22950"/>
</dbReference>
<dbReference type="AlphaFoldDB" id="A0A2I4EYZ5"/>
<dbReference type="GeneID" id="108994005"/>
<name>A0A2I4EYZ5_JUGRE</name>
<dbReference type="Proteomes" id="UP000235220">
    <property type="component" value="Chromosome 13"/>
</dbReference>
<dbReference type="PANTHER" id="PTHR11439">
    <property type="entry name" value="GAG-POL-RELATED RETROTRANSPOSON"/>
    <property type="match status" value="1"/>
</dbReference>
<sequence>MKAELHALEENHTWTVTTLPPNKTAIGCIYVYKTKLKSDGSLERHKARLVAKGYTQKEGFDFQETFSPVAKLTTVRVFLAIAAIKNWSLTQMDVHNAFLHGDLDEDIYMQLPPGYHIKSEQIKGENLVCKLNKSLYGLKQASRQWFSKFSNSLTAIGFHQSKFDYSLFTKVSPNGFIPLLVYVDDIIVGSDSQREIDSLKSYLQSKFKIKDLGPLKYFLGLEVARSSLGINFCQRKYTLEILEDSGLLGTKTVSTPIELNHKLSHTTEEIFQDPTTYRRLIGRLIYLTITRPDITYVVSVLSQFMDRPLQSHMHSAYRILKYLKGSIGQGIFLSSKLALHLRAYSDSDWAACPETRRSVTGFCIFIGDSLISWKSKKQATISRSSAEAEYRALASTSYDIHWNYHTYTCVLKISVDRYFH</sequence>
<evidence type="ECO:0000259" key="1">
    <source>
        <dbReference type="Pfam" id="PF07727"/>
    </source>
</evidence>
<organism evidence="2 3">
    <name type="scientific">Juglans regia</name>
    <name type="common">English walnut</name>
    <dbReference type="NCBI Taxonomy" id="51240"/>
    <lineage>
        <taxon>Eukaryota</taxon>
        <taxon>Viridiplantae</taxon>
        <taxon>Streptophyta</taxon>
        <taxon>Embryophyta</taxon>
        <taxon>Tracheophyta</taxon>
        <taxon>Spermatophyta</taxon>
        <taxon>Magnoliopsida</taxon>
        <taxon>eudicotyledons</taxon>
        <taxon>Gunneridae</taxon>
        <taxon>Pentapetalae</taxon>
        <taxon>rosids</taxon>
        <taxon>fabids</taxon>
        <taxon>Fagales</taxon>
        <taxon>Juglandaceae</taxon>
        <taxon>Juglans</taxon>
    </lineage>
</organism>
<proteinExistence type="predicted"/>
<feature type="domain" description="Reverse transcriptase Ty1/copia-type" evidence="1">
    <location>
        <begin position="11"/>
        <end position="258"/>
    </location>
</feature>
<dbReference type="PANTHER" id="PTHR11439:SF498">
    <property type="entry name" value="DNAK FAMILY PROTEIN"/>
    <property type="match status" value="1"/>
</dbReference>
<accession>A0A2I4EYZ5</accession>